<keyword evidence="2" id="KW-0812">Transmembrane</keyword>
<protein>
    <submittedName>
        <fullName evidence="3">Uncharacterized protein</fullName>
    </submittedName>
</protein>
<evidence type="ECO:0000256" key="2">
    <source>
        <dbReference type="SAM" id="Phobius"/>
    </source>
</evidence>
<feature type="region of interest" description="Disordered" evidence="1">
    <location>
        <begin position="49"/>
        <end position="86"/>
    </location>
</feature>
<gene>
    <name evidence="3" type="ORF">OEA41_010722</name>
</gene>
<keyword evidence="2" id="KW-0472">Membrane</keyword>
<dbReference type="EMBL" id="JASNWA010000011">
    <property type="protein sequence ID" value="KAK3167595.1"/>
    <property type="molecule type" value="Genomic_DNA"/>
</dbReference>
<evidence type="ECO:0000313" key="4">
    <source>
        <dbReference type="Proteomes" id="UP001276659"/>
    </source>
</evidence>
<reference evidence="3" key="1">
    <citation type="submission" date="2022-11" db="EMBL/GenBank/DDBJ databases">
        <title>Chromosomal genome sequence assembly and mating type (MAT) locus characterization of the leprose asexual lichenized fungus Lepraria neglecta (Nyl.) Erichsen.</title>
        <authorList>
            <person name="Allen J.L."/>
            <person name="Pfeffer B."/>
        </authorList>
    </citation>
    <scope>NUCLEOTIDE SEQUENCE</scope>
    <source>
        <strain evidence="3">Allen 5258</strain>
    </source>
</reference>
<dbReference type="Proteomes" id="UP001276659">
    <property type="component" value="Unassembled WGS sequence"/>
</dbReference>
<name>A0AAD9YXU6_9LECA</name>
<organism evidence="3 4">
    <name type="scientific">Lepraria neglecta</name>
    <dbReference type="NCBI Taxonomy" id="209136"/>
    <lineage>
        <taxon>Eukaryota</taxon>
        <taxon>Fungi</taxon>
        <taxon>Dikarya</taxon>
        <taxon>Ascomycota</taxon>
        <taxon>Pezizomycotina</taxon>
        <taxon>Lecanoromycetes</taxon>
        <taxon>OSLEUM clade</taxon>
        <taxon>Lecanoromycetidae</taxon>
        <taxon>Lecanorales</taxon>
        <taxon>Lecanorineae</taxon>
        <taxon>Stereocaulaceae</taxon>
        <taxon>Lepraria</taxon>
    </lineage>
</organism>
<accession>A0AAD9YXU6</accession>
<dbReference type="Pfam" id="PF11927">
    <property type="entry name" value="HODM_asu-like"/>
    <property type="match status" value="1"/>
</dbReference>
<evidence type="ECO:0000313" key="3">
    <source>
        <dbReference type="EMBL" id="KAK3167595.1"/>
    </source>
</evidence>
<comment type="caution">
    <text evidence="3">The sequence shown here is derived from an EMBL/GenBank/DDBJ whole genome shotgun (WGS) entry which is preliminary data.</text>
</comment>
<dbReference type="AlphaFoldDB" id="A0AAD9YXU6"/>
<dbReference type="InterPro" id="IPR021848">
    <property type="entry name" value="HODM_asu-like"/>
</dbReference>
<keyword evidence="2" id="KW-1133">Transmembrane helix</keyword>
<evidence type="ECO:0000256" key="1">
    <source>
        <dbReference type="SAM" id="MobiDB-lite"/>
    </source>
</evidence>
<proteinExistence type="predicted"/>
<sequence>MSLEEMLPSTQSLILVSIAILLSGISYLVQTKKQKRAIHEQLSSWLPNISRGRRTSTSKTPPRSLTPEKKVPNNAPPPNGYKDIFPPSSRGNLPVWTRSWTSIFGAFKRSENGDTNQELLKKNVIPWEADYRKCSSSTYTPMEITIGEVKALGDFPNYSKLSGVPLPEAYKEFEIEKAISRPYRPFRWAYHQTMSLSQLEPEWWLELEHTYVERIAERKGLFEKYGKMVLNYLPGSELGCKEIMENALQFLCARYPQYFSLTHSRSKGYIFRNGLLKNETVIKDMHPLHVLLENVPEDFAVMLRNPEDGMYYFRAGLLCSSLGWNVDTKLGMQLKEIHSPIPDYKAKMEFSMDRYFSRLPTDRPIQRGSWGLEIDTPLFMPPGDPHEKHREVQHPDLPLSHIHLRVDWQTLRRLPLSGAIIFNFKALFTPIEEFRNEPYIPALVTKVLKDGKKSIMEYKNTWHVEHVALPALEKWAEEQEEKGMAERDWEVRTLEESPWFPGWKEKWHRQQGF</sequence>
<feature type="transmembrane region" description="Helical" evidence="2">
    <location>
        <begin position="12"/>
        <end position="29"/>
    </location>
</feature>
<keyword evidence="4" id="KW-1185">Reference proteome</keyword>